<dbReference type="InterPro" id="IPR020627">
    <property type="entry name" value="KhpA"/>
</dbReference>
<dbReference type="SUPFAM" id="SSF54814">
    <property type="entry name" value="Prokaryotic type KH domain (KH-domain type II)"/>
    <property type="match status" value="1"/>
</dbReference>
<dbReference type="InterPro" id="IPR015946">
    <property type="entry name" value="KH_dom-like_a/b"/>
</dbReference>
<dbReference type="InterPro" id="IPR009019">
    <property type="entry name" value="KH_sf_prok-type"/>
</dbReference>
<dbReference type="GO" id="GO:0008360">
    <property type="term" value="P:regulation of cell shape"/>
    <property type="evidence" value="ECO:0007669"/>
    <property type="project" value="UniProtKB-KW"/>
</dbReference>
<proteinExistence type="inferred from homology"/>
<dbReference type="GO" id="GO:0009252">
    <property type="term" value="P:peptidoglycan biosynthetic process"/>
    <property type="evidence" value="ECO:0007669"/>
    <property type="project" value="UniProtKB-UniRule"/>
</dbReference>
<dbReference type="OrthoDB" id="9812389at2"/>
<keyword evidence="1 3" id="KW-0963">Cytoplasm</keyword>
<keyword evidence="5" id="KW-1185">Reference proteome</keyword>
<protein>
    <recommendedName>
        <fullName evidence="3">RNA-binding protein KhpA</fullName>
    </recommendedName>
    <alternativeName>
        <fullName evidence="3">KH-domain protein A</fullName>
    </alternativeName>
</protein>
<dbReference type="Gene3D" id="3.30.300.20">
    <property type="match status" value="1"/>
</dbReference>
<accession>A0A1I5WTL3</accession>
<evidence type="ECO:0000313" key="5">
    <source>
        <dbReference type="Proteomes" id="UP000199136"/>
    </source>
</evidence>
<comment type="similarity">
    <text evidence="3">Belongs to the KhpA RNA-binding protein family.</text>
</comment>
<keyword evidence="3" id="KW-0961">Cell wall biogenesis/degradation</keyword>
<comment type="subcellular location">
    <subcellularLocation>
        <location evidence="3">Cytoplasm</location>
    </subcellularLocation>
</comment>
<organism evidence="4 5">
    <name type="scientific">Desemzia incerta</name>
    <dbReference type="NCBI Taxonomy" id="82801"/>
    <lineage>
        <taxon>Bacteria</taxon>
        <taxon>Bacillati</taxon>
        <taxon>Bacillota</taxon>
        <taxon>Bacilli</taxon>
        <taxon>Lactobacillales</taxon>
        <taxon>Carnobacteriaceae</taxon>
        <taxon>Desemzia</taxon>
    </lineage>
</organism>
<dbReference type="STRING" id="82801.SAMN04488506_1093"/>
<dbReference type="PANTHER" id="PTHR34654:SF1">
    <property type="entry name" value="RNA-BINDING PROTEIN KHPA"/>
    <property type="match status" value="1"/>
</dbReference>
<dbReference type="Pfam" id="PF13083">
    <property type="entry name" value="KH_KhpA-B"/>
    <property type="match status" value="1"/>
</dbReference>
<evidence type="ECO:0000256" key="1">
    <source>
        <dbReference type="ARBA" id="ARBA00022490"/>
    </source>
</evidence>
<comment type="subunit">
    <text evidence="3">Forms a complex with KhpB.</text>
</comment>
<keyword evidence="3" id="KW-0143">Chaperone</keyword>
<dbReference type="AlphaFoldDB" id="A0A1I5WTL3"/>
<dbReference type="GO" id="GO:0005737">
    <property type="term" value="C:cytoplasm"/>
    <property type="evidence" value="ECO:0007669"/>
    <property type="project" value="UniProtKB-SubCell"/>
</dbReference>
<dbReference type="Proteomes" id="UP000199136">
    <property type="component" value="Unassembled WGS sequence"/>
</dbReference>
<dbReference type="EMBL" id="FOXW01000003">
    <property type="protein sequence ID" value="SFQ23084.1"/>
    <property type="molecule type" value="Genomic_DNA"/>
</dbReference>
<name>A0A1I5WTL3_9LACT</name>
<comment type="function">
    <text evidence="3">A probable RNA chaperone. Forms a complex with KhpB which binds to cellular RNA and controls its expression. Plays a role in peptidoglycan (PG) homeostasis and cell length regulation.</text>
</comment>
<evidence type="ECO:0000313" key="4">
    <source>
        <dbReference type="EMBL" id="SFQ23084.1"/>
    </source>
</evidence>
<dbReference type="HAMAP" id="MF_00088">
    <property type="entry name" value="KhpA"/>
    <property type="match status" value="1"/>
</dbReference>
<dbReference type="CDD" id="cd22533">
    <property type="entry name" value="KH-II_YlqC-like"/>
    <property type="match status" value="1"/>
</dbReference>
<dbReference type="RefSeq" id="WP_092480141.1">
    <property type="nucleotide sequence ID" value="NZ_CP126128.1"/>
</dbReference>
<evidence type="ECO:0000256" key="2">
    <source>
        <dbReference type="ARBA" id="ARBA00022884"/>
    </source>
</evidence>
<dbReference type="PANTHER" id="PTHR34654">
    <property type="entry name" value="UPF0109 PROTEIN SCO5592"/>
    <property type="match status" value="1"/>
</dbReference>
<evidence type="ECO:0000256" key="3">
    <source>
        <dbReference type="HAMAP-Rule" id="MF_00088"/>
    </source>
</evidence>
<dbReference type="GO" id="GO:0071555">
    <property type="term" value="P:cell wall organization"/>
    <property type="evidence" value="ECO:0007669"/>
    <property type="project" value="UniProtKB-KW"/>
</dbReference>
<gene>
    <name evidence="3" type="primary">khpA</name>
    <name evidence="4" type="ORF">SAMN04488506_1093</name>
</gene>
<reference evidence="4 5" key="1">
    <citation type="submission" date="2016-10" db="EMBL/GenBank/DDBJ databases">
        <authorList>
            <person name="de Groot N.N."/>
        </authorList>
    </citation>
    <scope>NUCLEOTIDE SEQUENCE [LARGE SCALE GENOMIC DNA]</scope>
    <source>
        <strain evidence="4 5">DSM 20581</strain>
    </source>
</reference>
<sequence>MSDISELILAIVHPLVSHPEEVTLETDETDEFIEYHLSVHEDDIGRVIGKKGRVAKAIRTIVYSAKVQGPKRVRLTIVDN</sequence>
<dbReference type="GO" id="GO:0003723">
    <property type="term" value="F:RNA binding"/>
    <property type="evidence" value="ECO:0007669"/>
    <property type="project" value="UniProtKB-UniRule"/>
</dbReference>
<keyword evidence="2 3" id="KW-0694">RNA-binding</keyword>
<keyword evidence="3" id="KW-0133">Cell shape</keyword>